<accession>A0ABQ3RJP6</accession>
<comment type="caution">
    <text evidence="2">The sequence shown here is derived from an EMBL/GenBank/DDBJ whole genome shotgun (WGS) entry which is preliminary data.</text>
</comment>
<dbReference type="EMBL" id="BNEA01000015">
    <property type="protein sequence ID" value="GHI56075.1"/>
    <property type="molecule type" value="Genomic_DNA"/>
</dbReference>
<name>A0ABQ3RJP6_STRRR</name>
<evidence type="ECO:0008006" key="4">
    <source>
        <dbReference type="Google" id="ProtNLM"/>
    </source>
</evidence>
<gene>
    <name evidence="2" type="ORF">Srubr_59210</name>
</gene>
<reference evidence="3" key="1">
    <citation type="submission" date="2023-07" db="EMBL/GenBank/DDBJ databases">
        <title>Whole genome shotgun sequence of Streptomyces achromogenes subsp. rubradiris NBRC 14000.</title>
        <authorList>
            <person name="Komaki H."/>
            <person name="Tamura T."/>
        </authorList>
    </citation>
    <scope>NUCLEOTIDE SEQUENCE [LARGE SCALE GENOMIC DNA]</scope>
    <source>
        <strain evidence="3">NBRC 14000</strain>
    </source>
</reference>
<evidence type="ECO:0000313" key="3">
    <source>
        <dbReference type="Proteomes" id="UP000646738"/>
    </source>
</evidence>
<evidence type="ECO:0000256" key="1">
    <source>
        <dbReference type="SAM" id="MobiDB-lite"/>
    </source>
</evidence>
<dbReference type="Proteomes" id="UP000646738">
    <property type="component" value="Unassembled WGS sequence"/>
</dbReference>
<protein>
    <recommendedName>
        <fullName evidence="4">DUF2742 domain-containing protein</fullName>
    </recommendedName>
</protein>
<keyword evidence="3" id="KW-1185">Reference proteome</keyword>
<feature type="region of interest" description="Disordered" evidence="1">
    <location>
        <begin position="76"/>
        <end position="117"/>
    </location>
</feature>
<proteinExistence type="predicted"/>
<sequence>MERHAQRIIAILPDHAQQVLDDPAWPALAAALTEAETTGHDPEQLHQHAARQHTLDDARSTARTLTWHIQRLAARQSLSDRARAAQARTWVTPRPAHSGQTRPSPSQPGPAAPTRHR</sequence>
<dbReference type="RefSeq" id="WP_373313480.1">
    <property type="nucleotide sequence ID" value="NZ_BNCB01000006.1"/>
</dbReference>
<feature type="compositionally biased region" description="Basic and acidic residues" evidence="1">
    <location>
        <begin position="37"/>
        <end position="46"/>
    </location>
</feature>
<feature type="region of interest" description="Disordered" evidence="1">
    <location>
        <begin position="33"/>
        <end position="57"/>
    </location>
</feature>
<evidence type="ECO:0000313" key="2">
    <source>
        <dbReference type="EMBL" id="GHI56075.1"/>
    </source>
</evidence>
<organism evidence="2 3">
    <name type="scientific">Streptomyces rubradiris</name>
    <name type="common">Streptomyces achromogenes subsp. rubradiris</name>
    <dbReference type="NCBI Taxonomy" id="285531"/>
    <lineage>
        <taxon>Bacteria</taxon>
        <taxon>Bacillati</taxon>
        <taxon>Actinomycetota</taxon>
        <taxon>Actinomycetes</taxon>
        <taxon>Kitasatosporales</taxon>
        <taxon>Streptomycetaceae</taxon>
        <taxon>Streptomyces</taxon>
    </lineage>
</organism>